<gene>
    <name evidence="2" type="ORF">D0Y65_053829</name>
</gene>
<comment type="caution">
    <text evidence="2">The sequence shown here is derived from an EMBL/GenBank/DDBJ whole genome shotgun (WGS) entry which is preliminary data.</text>
</comment>
<evidence type="ECO:0000313" key="3">
    <source>
        <dbReference type="Proteomes" id="UP000289340"/>
    </source>
</evidence>
<keyword evidence="3" id="KW-1185">Reference proteome</keyword>
<sequence length="152" mass="17024">MKRQRGVNVNAVRPIMNNPPSVEDVAAAAMGKKKVKKEGEQKVGKRVVEEEERKESTRDMVGVGVGVGGYLQQQQQGGGMMGWNWEENMPLVGGVVDEQMSWGSTWFPGWDMDLLGGDAFTALYNDVLWDDDIWNLNNQIPIPLDTKRFHFG</sequence>
<protein>
    <submittedName>
        <fullName evidence="2">Uncharacterized protein</fullName>
    </submittedName>
</protein>
<evidence type="ECO:0000256" key="1">
    <source>
        <dbReference type="SAM" id="MobiDB-lite"/>
    </source>
</evidence>
<feature type="region of interest" description="Disordered" evidence="1">
    <location>
        <begin position="36"/>
        <end position="59"/>
    </location>
</feature>
<dbReference type="AlphaFoldDB" id="A0A445F3R1"/>
<dbReference type="Proteomes" id="UP000289340">
    <property type="component" value="Chromosome 20"/>
</dbReference>
<dbReference type="Gramene" id="XM_028365185.1">
    <property type="protein sequence ID" value="XP_028220986.1"/>
    <property type="gene ID" value="LOC114402559"/>
</dbReference>
<organism evidence="2 3">
    <name type="scientific">Glycine soja</name>
    <name type="common">Wild soybean</name>
    <dbReference type="NCBI Taxonomy" id="3848"/>
    <lineage>
        <taxon>Eukaryota</taxon>
        <taxon>Viridiplantae</taxon>
        <taxon>Streptophyta</taxon>
        <taxon>Embryophyta</taxon>
        <taxon>Tracheophyta</taxon>
        <taxon>Spermatophyta</taxon>
        <taxon>Magnoliopsida</taxon>
        <taxon>eudicotyledons</taxon>
        <taxon>Gunneridae</taxon>
        <taxon>Pentapetalae</taxon>
        <taxon>rosids</taxon>
        <taxon>fabids</taxon>
        <taxon>Fabales</taxon>
        <taxon>Fabaceae</taxon>
        <taxon>Papilionoideae</taxon>
        <taxon>50 kb inversion clade</taxon>
        <taxon>NPAAA clade</taxon>
        <taxon>indigoferoid/millettioid clade</taxon>
        <taxon>Phaseoleae</taxon>
        <taxon>Glycine</taxon>
        <taxon>Glycine subgen. Soja</taxon>
    </lineage>
</organism>
<evidence type="ECO:0000313" key="2">
    <source>
        <dbReference type="EMBL" id="RZB43442.1"/>
    </source>
</evidence>
<dbReference type="EMBL" id="QZWG01000020">
    <property type="protein sequence ID" value="RZB43442.1"/>
    <property type="molecule type" value="Genomic_DNA"/>
</dbReference>
<proteinExistence type="predicted"/>
<reference evidence="2 3" key="1">
    <citation type="submission" date="2018-09" db="EMBL/GenBank/DDBJ databases">
        <title>A high-quality reference genome of wild soybean provides a powerful tool to mine soybean genomes.</title>
        <authorList>
            <person name="Xie M."/>
            <person name="Chung C.Y.L."/>
            <person name="Li M.-W."/>
            <person name="Wong F.-L."/>
            <person name="Chan T.-F."/>
            <person name="Lam H.-M."/>
        </authorList>
    </citation>
    <scope>NUCLEOTIDE SEQUENCE [LARGE SCALE GENOMIC DNA]</scope>
    <source>
        <strain evidence="3">cv. W05</strain>
        <tissue evidence="2">Hypocotyl of etiolated seedlings</tissue>
    </source>
</reference>
<name>A0A445F3R1_GLYSO</name>
<feature type="compositionally biased region" description="Basic and acidic residues" evidence="1">
    <location>
        <begin position="37"/>
        <end position="58"/>
    </location>
</feature>
<accession>A0A445F3R1</accession>